<dbReference type="SMART" id="SM00421">
    <property type="entry name" value="HTH_LUXR"/>
    <property type="match status" value="1"/>
</dbReference>
<dbReference type="Proteomes" id="UP000006427">
    <property type="component" value="Unassembled WGS sequence"/>
</dbReference>
<keyword evidence="4" id="KW-1185">Reference proteome</keyword>
<name>D2Z645_9BACT</name>
<evidence type="ECO:0000313" key="3">
    <source>
        <dbReference type="EMBL" id="EFC90942.1"/>
    </source>
</evidence>
<sequence>MTRDRLFSPPKYGTQTIYRKRMGAFLDKNIIQNKRWVYIEAPSGFGKTVSISRWISPLRNKLAWINLSIDDDVPERFVHKLVKAMAFAQKSNRKLAKAAESTGPPREVLYRSVSSLLDNDKNYVVVVDDFQHISDNETLEILSELAINPSFRFTLCILSRKGPPKELSPSILNGNMALMTEEYLVMDEEEISSMMTKHHMSRRKSEEVISETKGWPVAVNSYLMGDEGDWSLLDDYLDSRVWDRWPEEVREFMVRAAPCPRLDEDICRSLNGSRNYEPLLKHIRSSDAFLENSEDGGYSIFPPFREYLLRRMNSQLSKDRIDEIHRYLGRIFFDEGDYLVAADLYVRCLCLSGLSDCCTAMTKYRKEISVHSRFRFFKERVLGRIKFTEDEGLPLLAQSAFMYYLDGNAERFTEIMDMLYKRAERCGDGPFASFLTLLKVLDFRIPLNLYLERVIDGKETPTSSICFGKSPSPGTFTANMPLMHRSLRERSDLALSMEELHKTMARYREPLKKFLGQDHIILRECQFAGVLYEQNHLEEAYHHAVEAQTVVMKVNCRRDVRFCSDMILIHILKAMGRRDEASMIACEMERQINRDRANDLIPNLKAWRFRERMVSGDGTAAEEWLISYGENPILQPDLYDIYRHFTTERALIASGKPALAVLFGEKLLRLSQDFNRPMDELESYILLSTAYWSTDDRTRSYEYIEKALALAEPYGYVRMFLDEALSIKPMMVSFLRRTKSDGRRISGFASEVALAVTGTSYEDVVPSLEETSLSERQMRILALLKGNGSYRDIAEDLGIAHSTAKYHVTRLYRFLGVSNGAEALRKARSMGII</sequence>
<dbReference type="InterPro" id="IPR027417">
    <property type="entry name" value="P-loop_NTPase"/>
</dbReference>
<dbReference type="GO" id="GO:0006355">
    <property type="term" value="P:regulation of DNA-templated transcription"/>
    <property type="evidence" value="ECO:0007669"/>
    <property type="project" value="InterPro"/>
</dbReference>
<accession>D2Z645</accession>
<feature type="domain" description="HTH luxR-type" evidence="2">
    <location>
        <begin position="766"/>
        <end position="831"/>
    </location>
</feature>
<dbReference type="GO" id="GO:0003677">
    <property type="term" value="F:DNA binding"/>
    <property type="evidence" value="ECO:0007669"/>
    <property type="project" value="UniProtKB-KW"/>
</dbReference>
<dbReference type="InterPro" id="IPR016032">
    <property type="entry name" value="Sig_transdc_resp-reg_C-effctor"/>
</dbReference>
<dbReference type="InterPro" id="IPR011990">
    <property type="entry name" value="TPR-like_helical_dom_sf"/>
</dbReference>
<evidence type="ECO:0000259" key="2">
    <source>
        <dbReference type="PROSITE" id="PS50043"/>
    </source>
</evidence>
<dbReference type="PaxDb" id="469381-Dpep_0916"/>
<dbReference type="AlphaFoldDB" id="D2Z645"/>
<gene>
    <name evidence="3" type="ORF">Dpep_0916</name>
</gene>
<dbReference type="Gene3D" id="1.25.40.10">
    <property type="entry name" value="Tetratricopeptide repeat domain"/>
    <property type="match status" value="1"/>
</dbReference>
<keyword evidence="1" id="KW-0238">DNA-binding</keyword>
<dbReference type="InterPro" id="IPR039420">
    <property type="entry name" value="WalR-like"/>
</dbReference>
<dbReference type="Pfam" id="PF25873">
    <property type="entry name" value="WHD_MalT"/>
    <property type="match status" value="1"/>
</dbReference>
<reference evidence="3 4" key="1">
    <citation type="journal article" date="2010" name="Stand. Genomic Sci.">
        <title>Permanent draft genome sequence of Dethiosulfovibrio peptidovorans type strain (SEBR 4207).</title>
        <authorList>
            <person name="Labutti K."/>
            <person name="Mayilraj S."/>
            <person name="Clum A."/>
            <person name="Lucas S."/>
            <person name="Glavina Del Rio T."/>
            <person name="Nolan M."/>
            <person name="Tice H."/>
            <person name="Cheng J.F."/>
            <person name="Pitluck S."/>
            <person name="Liolios K."/>
            <person name="Ivanova N."/>
            <person name="Mavromatis K."/>
            <person name="Mikhailova N."/>
            <person name="Pati A."/>
            <person name="Goodwin L."/>
            <person name="Chen A."/>
            <person name="Palaniappan K."/>
            <person name="Land M."/>
            <person name="Hauser L."/>
            <person name="Chang Y.J."/>
            <person name="Jeffries C.D."/>
            <person name="Rohde M."/>
            <person name="Spring S."/>
            <person name="Goker M."/>
            <person name="Woyke T."/>
            <person name="Bristow J."/>
            <person name="Eisen J.A."/>
            <person name="Markowitz V."/>
            <person name="Hugenholtz P."/>
            <person name="Kyrpides N.C."/>
            <person name="Klenk H.P."/>
            <person name="Lapidus A."/>
        </authorList>
    </citation>
    <scope>NUCLEOTIDE SEQUENCE [LARGE SCALE GENOMIC DNA]</scope>
    <source>
        <strain evidence="3 4">DSM 11002</strain>
    </source>
</reference>
<dbReference type="PANTHER" id="PTHR43214">
    <property type="entry name" value="TWO-COMPONENT RESPONSE REGULATOR"/>
    <property type="match status" value="1"/>
</dbReference>
<dbReference type="PROSITE" id="PS50043">
    <property type="entry name" value="HTH_LUXR_2"/>
    <property type="match status" value="1"/>
</dbReference>
<dbReference type="CDD" id="cd06170">
    <property type="entry name" value="LuxR_C_like"/>
    <property type="match status" value="1"/>
</dbReference>
<dbReference type="STRING" id="469381.Dpep_0916"/>
<dbReference type="InterPro" id="IPR041617">
    <property type="entry name" value="TPR_MalT"/>
</dbReference>
<comment type="caution">
    <text evidence="3">The sequence shown here is derived from an EMBL/GenBank/DDBJ whole genome shotgun (WGS) entry which is preliminary data.</text>
</comment>
<dbReference type="Pfam" id="PF17874">
    <property type="entry name" value="TPR_MalT"/>
    <property type="match status" value="1"/>
</dbReference>
<dbReference type="eggNOG" id="COG2909">
    <property type="taxonomic scope" value="Bacteria"/>
</dbReference>
<dbReference type="SUPFAM" id="SSF48452">
    <property type="entry name" value="TPR-like"/>
    <property type="match status" value="1"/>
</dbReference>
<evidence type="ECO:0000256" key="1">
    <source>
        <dbReference type="ARBA" id="ARBA00023125"/>
    </source>
</evidence>
<dbReference type="InterPro" id="IPR059106">
    <property type="entry name" value="WHD_MalT"/>
</dbReference>
<dbReference type="InterPro" id="IPR000792">
    <property type="entry name" value="Tscrpt_reg_LuxR_C"/>
</dbReference>
<dbReference type="SUPFAM" id="SSF52540">
    <property type="entry name" value="P-loop containing nucleoside triphosphate hydrolases"/>
    <property type="match status" value="1"/>
</dbReference>
<dbReference type="RefSeq" id="WP_005660034.1">
    <property type="nucleotide sequence ID" value="NZ_ABTR02000001.1"/>
</dbReference>
<dbReference type="EMBL" id="ABTR02000001">
    <property type="protein sequence ID" value="EFC90942.1"/>
    <property type="molecule type" value="Genomic_DNA"/>
</dbReference>
<dbReference type="Gene3D" id="3.40.50.300">
    <property type="entry name" value="P-loop containing nucleotide triphosphate hydrolases"/>
    <property type="match status" value="1"/>
</dbReference>
<dbReference type="SUPFAM" id="SSF46894">
    <property type="entry name" value="C-terminal effector domain of the bipartite response regulators"/>
    <property type="match status" value="1"/>
</dbReference>
<dbReference type="OrthoDB" id="1399at2"/>
<dbReference type="InterPro" id="IPR036388">
    <property type="entry name" value="WH-like_DNA-bd_sf"/>
</dbReference>
<proteinExistence type="predicted"/>
<dbReference type="Gene3D" id="1.10.10.10">
    <property type="entry name" value="Winged helix-like DNA-binding domain superfamily/Winged helix DNA-binding domain"/>
    <property type="match status" value="1"/>
</dbReference>
<protein>
    <submittedName>
        <fullName evidence="3">ATP-dependent transcriptional regulator, MalT-like, LuxR family</fullName>
    </submittedName>
</protein>
<evidence type="ECO:0000313" key="4">
    <source>
        <dbReference type="Proteomes" id="UP000006427"/>
    </source>
</evidence>
<dbReference type="Pfam" id="PF00196">
    <property type="entry name" value="GerE"/>
    <property type="match status" value="1"/>
</dbReference>
<organism evidence="3 4">
    <name type="scientific">Dethiosulfovibrio peptidovorans DSM 11002</name>
    <dbReference type="NCBI Taxonomy" id="469381"/>
    <lineage>
        <taxon>Bacteria</taxon>
        <taxon>Thermotogati</taxon>
        <taxon>Synergistota</taxon>
        <taxon>Synergistia</taxon>
        <taxon>Synergistales</taxon>
        <taxon>Dethiosulfovibrionaceae</taxon>
        <taxon>Dethiosulfovibrio</taxon>
    </lineage>
</organism>